<proteinExistence type="predicted"/>
<reference evidence="2" key="2">
    <citation type="journal article" date="2015" name="Data Brief">
        <title>Shoot transcriptome of the giant reed, Arundo donax.</title>
        <authorList>
            <person name="Barrero R.A."/>
            <person name="Guerrero F.D."/>
            <person name="Moolhuijzen P."/>
            <person name="Goolsby J.A."/>
            <person name="Tidwell J."/>
            <person name="Bellgard S.E."/>
            <person name="Bellgard M.I."/>
        </authorList>
    </citation>
    <scope>NUCLEOTIDE SEQUENCE</scope>
    <source>
        <tissue evidence="2">Shoot tissue taken approximately 20 cm above the soil surface</tissue>
    </source>
</reference>
<accession>A0A0A9ETX1</accession>
<organism evidence="2">
    <name type="scientific">Arundo donax</name>
    <name type="common">Giant reed</name>
    <name type="synonym">Donax arundinaceus</name>
    <dbReference type="NCBI Taxonomy" id="35708"/>
    <lineage>
        <taxon>Eukaryota</taxon>
        <taxon>Viridiplantae</taxon>
        <taxon>Streptophyta</taxon>
        <taxon>Embryophyta</taxon>
        <taxon>Tracheophyta</taxon>
        <taxon>Spermatophyta</taxon>
        <taxon>Magnoliopsida</taxon>
        <taxon>Liliopsida</taxon>
        <taxon>Poales</taxon>
        <taxon>Poaceae</taxon>
        <taxon>PACMAD clade</taxon>
        <taxon>Arundinoideae</taxon>
        <taxon>Arundineae</taxon>
        <taxon>Arundo</taxon>
    </lineage>
</organism>
<dbReference type="AlphaFoldDB" id="A0A0A9ETX1"/>
<evidence type="ECO:0000256" key="1">
    <source>
        <dbReference type="SAM" id="MobiDB-lite"/>
    </source>
</evidence>
<feature type="region of interest" description="Disordered" evidence="1">
    <location>
        <begin position="1"/>
        <end position="21"/>
    </location>
</feature>
<dbReference type="EMBL" id="GBRH01198423">
    <property type="protein sequence ID" value="JAD99472.1"/>
    <property type="molecule type" value="Transcribed_RNA"/>
</dbReference>
<name>A0A0A9ETX1_ARUDO</name>
<evidence type="ECO:0000313" key="2">
    <source>
        <dbReference type="EMBL" id="JAD99472.1"/>
    </source>
</evidence>
<protein>
    <submittedName>
        <fullName evidence="2">Uncharacterized protein</fullName>
    </submittedName>
</protein>
<reference evidence="2" key="1">
    <citation type="submission" date="2014-09" db="EMBL/GenBank/DDBJ databases">
        <authorList>
            <person name="Magalhaes I.L.F."/>
            <person name="Oliveira U."/>
            <person name="Santos F.R."/>
            <person name="Vidigal T.H.D.A."/>
            <person name="Brescovit A.D."/>
            <person name="Santos A.J."/>
        </authorList>
    </citation>
    <scope>NUCLEOTIDE SEQUENCE</scope>
    <source>
        <tissue evidence="2">Shoot tissue taken approximately 20 cm above the soil surface</tissue>
    </source>
</reference>
<sequence length="50" mass="5690">MEGDNHPTIPNMEPMPQVSCSSQKLGHSCHLRWSQRPTNGQLLSQELYLL</sequence>